<dbReference type="NCBIfam" id="TIGR01364">
    <property type="entry name" value="serC_1"/>
    <property type="match status" value="1"/>
</dbReference>
<feature type="binding site" evidence="11">
    <location>
        <position position="42"/>
    </location>
    <ligand>
        <name>L-glutamate</name>
        <dbReference type="ChEBI" id="CHEBI:29985"/>
    </ligand>
</feature>
<evidence type="ECO:0000256" key="7">
    <source>
        <dbReference type="ARBA" id="ARBA00022898"/>
    </source>
</evidence>
<organism evidence="13 14">
    <name type="scientific">Candidatus Dorea gallistercoris</name>
    <dbReference type="NCBI Taxonomy" id="2838542"/>
    <lineage>
        <taxon>Bacteria</taxon>
        <taxon>Bacillati</taxon>
        <taxon>Bacillota</taxon>
        <taxon>Clostridia</taxon>
        <taxon>Lachnospirales</taxon>
        <taxon>Lachnospiraceae</taxon>
        <taxon>Dorea</taxon>
    </lineage>
</organism>
<evidence type="ECO:0000256" key="9">
    <source>
        <dbReference type="ARBA" id="ARBA00047630"/>
    </source>
</evidence>
<evidence type="ECO:0000256" key="1">
    <source>
        <dbReference type="ARBA" id="ARBA00003483"/>
    </source>
</evidence>
<dbReference type="Gene3D" id="3.90.1150.10">
    <property type="entry name" value="Aspartate Aminotransferase, domain 1"/>
    <property type="match status" value="1"/>
</dbReference>
<feature type="binding site" evidence="11">
    <location>
        <position position="171"/>
    </location>
    <ligand>
        <name>pyridoxal 5'-phosphate</name>
        <dbReference type="ChEBI" id="CHEBI:597326"/>
    </ligand>
</feature>
<dbReference type="GO" id="GO:0006564">
    <property type="term" value="P:L-serine biosynthetic process"/>
    <property type="evidence" value="ECO:0007669"/>
    <property type="project" value="UniProtKB-UniRule"/>
</dbReference>
<dbReference type="EMBL" id="DXGF01000132">
    <property type="protein sequence ID" value="HIW84079.1"/>
    <property type="molecule type" value="Genomic_DNA"/>
</dbReference>
<accession>A0A9D1RA40</accession>
<dbReference type="AlphaFoldDB" id="A0A9D1RA40"/>
<comment type="pathway">
    <text evidence="2 11">Amino-acid biosynthesis; L-serine biosynthesis; L-serine from 3-phospho-D-glycerate: step 2/3.</text>
</comment>
<evidence type="ECO:0000256" key="11">
    <source>
        <dbReference type="HAMAP-Rule" id="MF_00160"/>
    </source>
</evidence>
<evidence type="ECO:0000256" key="5">
    <source>
        <dbReference type="ARBA" id="ARBA00022605"/>
    </source>
</evidence>
<comment type="function">
    <text evidence="1 11">Catalyzes the reversible conversion of 3-phosphohydroxypyruvate to phosphoserine and of 3-hydroxy-2-oxo-4-phosphonooxybutanoate to phosphohydroxythreonine.</text>
</comment>
<comment type="caution">
    <text evidence="11">Lacks conserved residue(s) required for the propagation of feature annotation.</text>
</comment>
<keyword evidence="4 11" id="KW-0032">Aminotransferase</keyword>
<reference evidence="13" key="2">
    <citation type="submission" date="2021-04" db="EMBL/GenBank/DDBJ databases">
        <authorList>
            <person name="Gilroy R."/>
        </authorList>
    </citation>
    <scope>NUCLEOTIDE SEQUENCE</scope>
    <source>
        <strain evidence="13">ChiSxjej1B13-11762</strain>
    </source>
</reference>
<comment type="caution">
    <text evidence="13">The sequence shown here is derived from an EMBL/GenBank/DDBJ whole genome shotgun (WGS) entry which is preliminary data.</text>
</comment>
<dbReference type="FunFam" id="3.40.640.10:FF:000010">
    <property type="entry name" value="Phosphoserine aminotransferase"/>
    <property type="match status" value="1"/>
</dbReference>
<dbReference type="InterPro" id="IPR000192">
    <property type="entry name" value="Aminotrans_V_dom"/>
</dbReference>
<comment type="catalytic activity">
    <reaction evidence="10 11">
        <text>O-phospho-L-serine + 2-oxoglutarate = 3-phosphooxypyruvate + L-glutamate</text>
        <dbReference type="Rhea" id="RHEA:14329"/>
        <dbReference type="ChEBI" id="CHEBI:16810"/>
        <dbReference type="ChEBI" id="CHEBI:18110"/>
        <dbReference type="ChEBI" id="CHEBI:29985"/>
        <dbReference type="ChEBI" id="CHEBI:57524"/>
        <dbReference type="EC" id="2.6.1.52"/>
    </reaction>
</comment>
<dbReference type="CDD" id="cd00611">
    <property type="entry name" value="PSAT_like"/>
    <property type="match status" value="1"/>
</dbReference>
<dbReference type="GO" id="GO:0005737">
    <property type="term" value="C:cytoplasm"/>
    <property type="evidence" value="ECO:0007669"/>
    <property type="project" value="UniProtKB-SubCell"/>
</dbReference>
<dbReference type="GO" id="GO:0030170">
    <property type="term" value="F:pyridoxal phosphate binding"/>
    <property type="evidence" value="ECO:0007669"/>
    <property type="project" value="UniProtKB-UniRule"/>
</dbReference>
<dbReference type="EC" id="2.6.1.52" evidence="11"/>
<comment type="cofactor">
    <cofactor evidence="11">
        <name>pyridoxal 5'-phosphate</name>
        <dbReference type="ChEBI" id="CHEBI:597326"/>
    </cofactor>
    <text evidence="11">Binds 1 pyridoxal phosphate per subunit.</text>
</comment>
<feature type="binding site" evidence="11">
    <location>
        <begin position="237"/>
        <end position="238"/>
    </location>
    <ligand>
        <name>pyridoxal 5'-phosphate</name>
        <dbReference type="ChEBI" id="CHEBI:597326"/>
    </ligand>
</feature>
<dbReference type="SUPFAM" id="SSF53383">
    <property type="entry name" value="PLP-dependent transferases"/>
    <property type="match status" value="1"/>
</dbReference>
<evidence type="ECO:0000256" key="3">
    <source>
        <dbReference type="ARBA" id="ARBA00006904"/>
    </source>
</evidence>
<evidence type="ECO:0000256" key="6">
    <source>
        <dbReference type="ARBA" id="ARBA00022679"/>
    </source>
</evidence>
<evidence type="ECO:0000313" key="14">
    <source>
        <dbReference type="Proteomes" id="UP000824263"/>
    </source>
</evidence>
<dbReference type="NCBIfam" id="NF003764">
    <property type="entry name" value="PRK05355.1"/>
    <property type="match status" value="1"/>
</dbReference>
<keyword evidence="6 11" id="KW-0808">Transferase</keyword>
<dbReference type="PIRSF" id="PIRSF000525">
    <property type="entry name" value="SerC"/>
    <property type="match status" value="1"/>
</dbReference>
<dbReference type="GO" id="GO:0004648">
    <property type="term" value="F:O-phospho-L-serine:2-oxoglutarate aminotransferase activity"/>
    <property type="evidence" value="ECO:0007669"/>
    <property type="project" value="UniProtKB-UniRule"/>
</dbReference>
<evidence type="ECO:0000256" key="2">
    <source>
        <dbReference type="ARBA" id="ARBA00005099"/>
    </source>
</evidence>
<feature type="binding site" evidence="11">
    <location>
        <position position="194"/>
    </location>
    <ligand>
        <name>pyridoxal 5'-phosphate</name>
        <dbReference type="ChEBI" id="CHEBI:597326"/>
    </ligand>
</feature>
<evidence type="ECO:0000259" key="12">
    <source>
        <dbReference type="Pfam" id="PF00266"/>
    </source>
</evidence>
<evidence type="ECO:0000256" key="10">
    <source>
        <dbReference type="ARBA" id="ARBA00049007"/>
    </source>
</evidence>
<protein>
    <recommendedName>
        <fullName evidence="11">Phosphoserine aminotransferase</fullName>
        <ecNumber evidence="11">2.6.1.52</ecNumber>
    </recommendedName>
    <alternativeName>
        <fullName evidence="11">Phosphohydroxythreonine aminotransferase</fullName>
        <shortName evidence="11">PSAT</shortName>
    </alternativeName>
</protein>
<dbReference type="InterPro" id="IPR015422">
    <property type="entry name" value="PyrdxlP-dep_Trfase_small"/>
</dbReference>
<comment type="subunit">
    <text evidence="11">Homodimer.</text>
</comment>
<dbReference type="PANTHER" id="PTHR43247:SF1">
    <property type="entry name" value="PHOSPHOSERINE AMINOTRANSFERASE"/>
    <property type="match status" value="1"/>
</dbReference>
<dbReference type="HAMAP" id="MF_00160">
    <property type="entry name" value="SerC_aminotrans_5"/>
    <property type="match status" value="1"/>
</dbReference>
<dbReference type="Gene3D" id="3.40.640.10">
    <property type="entry name" value="Type I PLP-dependent aspartate aminotransferase-like (Major domain)"/>
    <property type="match status" value="1"/>
</dbReference>
<proteinExistence type="inferred from homology"/>
<comment type="similarity">
    <text evidence="3 11">Belongs to the class-V pyridoxal-phosphate-dependent aminotransferase family. SerC subfamily.</text>
</comment>
<comment type="subcellular location">
    <subcellularLocation>
        <location evidence="11">Cytoplasm</location>
    </subcellularLocation>
</comment>
<evidence type="ECO:0000313" key="13">
    <source>
        <dbReference type="EMBL" id="HIW84079.1"/>
    </source>
</evidence>
<reference evidence="13" key="1">
    <citation type="journal article" date="2021" name="PeerJ">
        <title>Extensive microbial diversity within the chicken gut microbiome revealed by metagenomics and culture.</title>
        <authorList>
            <person name="Gilroy R."/>
            <person name="Ravi A."/>
            <person name="Getino M."/>
            <person name="Pursley I."/>
            <person name="Horton D.L."/>
            <person name="Alikhan N.F."/>
            <person name="Baker D."/>
            <person name="Gharbi K."/>
            <person name="Hall N."/>
            <person name="Watson M."/>
            <person name="Adriaenssens E.M."/>
            <person name="Foster-Nyarko E."/>
            <person name="Jarju S."/>
            <person name="Secka A."/>
            <person name="Antonio M."/>
            <person name="Oren A."/>
            <person name="Chaudhuri R.R."/>
            <person name="La Ragione R."/>
            <person name="Hildebrand F."/>
            <person name="Pallen M.J."/>
        </authorList>
    </citation>
    <scope>NUCLEOTIDE SEQUENCE</scope>
    <source>
        <strain evidence="13">ChiSxjej1B13-11762</strain>
    </source>
</reference>
<gene>
    <name evidence="11 13" type="primary">serC</name>
    <name evidence="13" type="ORF">H9873_07145</name>
</gene>
<keyword evidence="5 11" id="KW-0028">Amino-acid biosynthesis</keyword>
<evidence type="ECO:0000256" key="8">
    <source>
        <dbReference type="ARBA" id="ARBA00023299"/>
    </source>
</evidence>
<dbReference type="Pfam" id="PF00266">
    <property type="entry name" value="Aminotran_5"/>
    <property type="match status" value="1"/>
</dbReference>
<dbReference type="InterPro" id="IPR022278">
    <property type="entry name" value="Pser_aminoTfrase"/>
</dbReference>
<dbReference type="InterPro" id="IPR015421">
    <property type="entry name" value="PyrdxlP-dep_Trfase_major"/>
</dbReference>
<dbReference type="PANTHER" id="PTHR43247">
    <property type="entry name" value="PHOSPHOSERINE AMINOTRANSFERASE"/>
    <property type="match status" value="1"/>
</dbReference>
<dbReference type="Proteomes" id="UP000824263">
    <property type="component" value="Unassembled WGS sequence"/>
</dbReference>
<feature type="binding site" evidence="11">
    <location>
        <position position="151"/>
    </location>
    <ligand>
        <name>pyridoxal 5'-phosphate</name>
        <dbReference type="ChEBI" id="CHEBI:597326"/>
    </ligand>
</feature>
<keyword evidence="11" id="KW-0963">Cytoplasm</keyword>
<feature type="binding site" evidence="11">
    <location>
        <begin position="76"/>
        <end position="77"/>
    </location>
    <ligand>
        <name>pyridoxal 5'-phosphate</name>
        <dbReference type="ChEBI" id="CHEBI:597326"/>
    </ligand>
</feature>
<dbReference type="FunFam" id="3.90.1150.10:FF:000006">
    <property type="entry name" value="Phosphoserine aminotransferase"/>
    <property type="match status" value="1"/>
</dbReference>
<keyword evidence="7 11" id="KW-0663">Pyridoxal phosphate</keyword>
<name>A0A9D1RA40_9FIRM</name>
<keyword evidence="8 11" id="KW-0718">Serine biosynthesis</keyword>
<sequence>MSRVYNFSAGPAVLPEEVLREASEEMLDYKGTGMSVMEMSHRSHSFHEIIDQAEADLRELAGIPENYKVLFLQGGASLQFAMIPMNLMKNRKADFILTGQWSKKAYAEAKRYGDARVVASSEDQTFSYIPDCSDLDISPDVDYVYICENNTIYGTKFKELPDTKGKLLVADVSSCFLSEPLDVTRYGIVYGGVQKNIGPAGVVIVIIREDLITDEVLPGTPTMMKYKTHADAGSLYNTPNTYGIYICGKVFQWLKKRGGLSAMKEYNEKKAKILYDHLDQSRLFKGTVAPKDRSLMNVPFVTGNEELDAKFVKEAAASGLVNLKGHRTVGGMRASIYNAMPIEGVEALTAFMKKFEEENV</sequence>
<feature type="modified residue" description="N6-(pyridoxal phosphate)lysine" evidence="11">
    <location>
        <position position="195"/>
    </location>
</feature>
<comment type="catalytic activity">
    <reaction evidence="9 11">
        <text>4-(phosphooxy)-L-threonine + 2-oxoglutarate = (R)-3-hydroxy-2-oxo-4-phosphooxybutanoate + L-glutamate</text>
        <dbReference type="Rhea" id="RHEA:16573"/>
        <dbReference type="ChEBI" id="CHEBI:16810"/>
        <dbReference type="ChEBI" id="CHEBI:29985"/>
        <dbReference type="ChEBI" id="CHEBI:58452"/>
        <dbReference type="ChEBI" id="CHEBI:58538"/>
        <dbReference type="EC" id="2.6.1.52"/>
    </reaction>
</comment>
<feature type="binding site" evidence="11">
    <location>
        <position position="101"/>
    </location>
    <ligand>
        <name>pyridoxal 5'-phosphate</name>
        <dbReference type="ChEBI" id="CHEBI:597326"/>
    </ligand>
</feature>
<evidence type="ECO:0000256" key="4">
    <source>
        <dbReference type="ARBA" id="ARBA00022576"/>
    </source>
</evidence>
<feature type="domain" description="Aminotransferase class V" evidence="12">
    <location>
        <begin position="4"/>
        <end position="348"/>
    </location>
</feature>
<dbReference type="InterPro" id="IPR015424">
    <property type="entry name" value="PyrdxlP-dep_Trfase"/>
</dbReference>